<gene>
    <name evidence="2" type="primary">ND6</name>
</gene>
<protein>
    <submittedName>
        <fullName evidence="2">NADH dehydrogenase subunit 6</fullName>
    </submittedName>
</protein>
<reference evidence="2" key="1">
    <citation type="submission" date="2015-08" db="EMBL/GenBank/DDBJ databases">
        <title>Complete Mitochondrial Genome of Linepithema humile.</title>
        <authorList>
            <person name="Bi G."/>
            <person name="Zhao E."/>
            <person name="Zhang Z."/>
            <person name="Yang J."/>
            <person name="Liu G."/>
        </authorList>
    </citation>
    <scope>NUCLEOTIDE SEQUENCE</scope>
</reference>
<feature type="transmembrane region" description="Helical" evidence="1">
    <location>
        <begin position="35"/>
        <end position="55"/>
    </location>
</feature>
<feature type="transmembrane region" description="Helical" evidence="1">
    <location>
        <begin position="183"/>
        <end position="202"/>
    </location>
</feature>
<feature type="transmembrane region" description="Helical" evidence="1">
    <location>
        <begin position="88"/>
        <end position="113"/>
    </location>
</feature>
<dbReference type="AlphaFoldDB" id="A0A0S2A397"/>
<proteinExistence type="predicted"/>
<evidence type="ECO:0000256" key="1">
    <source>
        <dbReference type="SAM" id="Phobius"/>
    </source>
</evidence>
<evidence type="ECO:0000313" key="2">
    <source>
        <dbReference type="EMBL" id="ALN11738.1"/>
    </source>
</evidence>
<keyword evidence="1" id="KW-1133">Transmembrane helix</keyword>
<organism evidence="2">
    <name type="scientific">Linepithema humile</name>
    <name type="common">Argentine ant</name>
    <name type="synonym">Iridomyrmex humilis</name>
    <dbReference type="NCBI Taxonomy" id="83485"/>
    <lineage>
        <taxon>Eukaryota</taxon>
        <taxon>Metazoa</taxon>
        <taxon>Ecdysozoa</taxon>
        <taxon>Arthropoda</taxon>
        <taxon>Hexapoda</taxon>
        <taxon>Insecta</taxon>
        <taxon>Pterygota</taxon>
        <taxon>Neoptera</taxon>
        <taxon>Endopterygota</taxon>
        <taxon>Hymenoptera</taxon>
        <taxon>Apocrita</taxon>
        <taxon>Aculeata</taxon>
        <taxon>Formicoidea</taxon>
        <taxon>Formicidae</taxon>
        <taxon>Dolichoderinae</taxon>
        <taxon>Linepithema</taxon>
    </lineage>
</organism>
<keyword evidence="2" id="KW-0496">Mitochondrion</keyword>
<feature type="transmembrane region" description="Helical" evidence="1">
    <location>
        <begin position="62"/>
        <end position="82"/>
    </location>
</feature>
<keyword evidence="1" id="KW-0812">Transmembrane</keyword>
<name>A0A0S2A397_LINHU</name>
<feature type="transmembrane region" description="Helical" evidence="1">
    <location>
        <begin position="125"/>
        <end position="142"/>
    </location>
</feature>
<sequence>MYNQKNMNLYMSLIPKINILFKTIFCPLKTYDKNYYLYSFFITIMMILMLMFMANNIYSHPIMNMILIIIYSILMTLNMSIWKMNFMYSIMLFLIMISGLLIIFLYFSSLISNEQMTFILNNNKLFLLTIMLNIMFLIFNIINKKFIILTQYIKQGETNLLNKINEKMFNNILNLYTYPYNNLTIMCMMFLLISLFTIIKISSMKSKSLRKMSK</sequence>
<dbReference type="EMBL" id="KT428891">
    <property type="protein sequence ID" value="ALN11738.1"/>
    <property type="molecule type" value="Genomic_DNA"/>
</dbReference>
<keyword evidence="1" id="KW-0472">Membrane</keyword>
<accession>A0A0S2A397</accession>
<geneLocation type="mitochondrion" evidence="2"/>